<dbReference type="EMBL" id="BPRC01000036">
    <property type="protein sequence ID" value="GJE67884.1"/>
    <property type="molecule type" value="Genomic_DNA"/>
</dbReference>
<evidence type="ECO:0000313" key="4">
    <source>
        <dbReference type="Proteomes" id="UP001055039"/>
    </source>
</evidence>
<evidence type="ECO:0000313" key="3">
    <source>
        <dbReference type="EMBL" id="GJE67884.1"/>
    </source>
</evidence>
<feature type="transmembrane region" description="Helical" evidence="2">
    <location>
        <begin position="448"/>
        <end position="476"/>
    </location>
</feature>
<keyword evidence="2" id="KW-1133">Transmembrane helix</keyword>
<evidence type="ECO:0000256" key="2">
    <source>
        <dbReference type="SAM" id="Phobius"/>
    </source>
</evidence>
<accession>A0ABQ4UKV4</accession>
<gene>
    <name evidence="3" type="ORF">LNAOJCKE_5117</name>
</gene>
<sequence length="478" mass="50570">MTDSAWHLLGLEPTRDASAIRRAYARRLKLTRPDEDAEGFQALLAARERALAEARRPLPEAWQEVEDDPCDAEQGPADETPGDPAGAAQKPRPANEPDGGTVVTAELAAEAGPKVPPGDVLPPALPLVRDLDGPAAPMPEVPALLVRDLDPPPAPPDPVPGAPTPLVIDIAPLEAGPAEWGEARALEADLPPFLRDGADSLTAWLARARRLPAGPRALAEAALLRALFGLWRDPDGRITAKRVEATRPAILRAAPVFGWPREDAVLAARFDARDAALATQILRDTIPPEPGDPAVVAVPVFPRGRLPLQAGDARAFLEAAPHALKAYEAMRRQAPLPRRLSVYALLAPHVWAVAHRRWGVTLAALAGLWLSFLLSDTAVEASGTRAVALGVLALLLWAGTAAATAFGADRIQIAAAARAARRAGRKGVYAPVERAARLRAAGARLSGWGWLALVWGGSIVFIGPYFGLAAMISAALRR</sequence>
<name>A0ABQ4UKV4_9HYPH</name>
<dbReference type="RefSeq" id="WP_238228774.1">
    <property type="nucleotide sequence ID" value="NZ_BAAADH010000013.1"/>
</dbReference>
<organism evidence="3 4">
    <name type="scientific">Methylorubrum aminovorans</name>
    <dbReference type="NCBI Taxonomy" id="269069"/>
    <lineage>
        <taxon>Bacteria</taxon>
        <taxon>Pseudomonadati</taxon>
        <taxon>Pseudomonadota</taxon>
        <taxon>Alphaproteobacteria</taxon>
        <taxon>Hyphomicrobiales</taxon>
        <taxon>Methylobacteriaceae</taxon>
        <taxon>Methylorubrum</taxon>
    </lineage>
</organism>
<keyword evidence="2" id="KW-0812">Transmembrane</keyword>
<feature type="transmembrane region" description="Helical" evidence="2">
    <location>
        <begin position="386"/>
        <end position="408"/>
    </location>
</feature>
<keyword evidence="4" id="KW-1185">Reference proteome</keyword>
<evidence type="ECO:0008006" key="5">
    <source>
        <dbReference type="Google" id="ProtNLM"/>
    </source>
</evidence>
<dbReference type="Proteomes" id="UP001055039">
    <property type="component" value="Unassembled WGS sequence"/>
</dbReference>
<feature type="transmembrane region" description="Helical" evidence="2">
    <location>
        <begin position="358"/>
        <end position="374"/>
    </location>
</feature>
<keyword evidence="2" id="KW-0472">Membrane</keyword>
<feature type="region of interest" description="Disordered" evidence="1">
    <location>
        <begin position="55"/>
        <end position="100"/>
    </location>
</feature>
<protein>
    <recommendedName>
        <fullName evidence="5">J domain-containing protein</fullName>
    </recommendedName>
</protein>
<evidence type="ECO:0000256" key="1">
    <source>
        <dbReference type="SAM" id="MobiDB-lite"/>
    </source>
</evidence>
<proteinExistence type="predicted"/>
<comment type="caution">
    <text evidence="3">The sequence shown here is derived from an EMBL/GenBank/DDBJ whole genome shotgun (WGS) entry which is preliminary data.</text>
</comment>
<reference evidence="3" key="2">
    <citation type="submission" date="2021-08" db="EMBL/GenBank/DDBJ databases">
        <authorList>
            <person name="Tani A."/>
            <person name="Ola A."/>
            <person name="Ogura Y."/>
            <person name="Katsura K."/>
            <person name="Hayashi T."/>
        </authorList>
    </citation>
    <scope>NUCLEOTIDE SEQUENCE</scope>
    <source>
        <strain evidence="3">NBRC 15686</strain>
    </source>
</reference>
<reference evidence="3" key="1">
    <citation type="journal article" date="2021" name="Front. Microbiol.">
        <title>Comprehensive Comparative Genomics and Phenotyping of Methylobacterium Species.</title>
        <authorList>
            <person name="Alessa O."/>
            <person name="Ogura Y."/>
            <person name="Fujitani Y."/>
            <person name="Takami H."/>
            <person name="Hayashi T."/>
            <person name="Sahin N."/>
            <person name="Tani A."/>
        </authorList>
    </citation>
    <scope>NUCLEOTIDE SEQUENCE</scope>
    <source>
        <strain evidence="3">NBRC 15686</strain>
    </source>
</reference>